<accession>A0ABD3N9K1</accession>
<gene>
    <name evidence="2" type="ORF">ACHAWO_004121</name>
</gene>
<evidence type="ECO:0000256" key="1">
    <source>
        <dbReference type="SAM" id="MobiDB-lite"/>
    </source>
</evidence>
<name>A0ABD3N9K1_9STRA</name>
<evidence type="ECO:0000313" key="3">
    <source>
        <dbReference type="Proteomes" id="UP001530400"/>
    </source>
</evidence>
<keyword evidence="3" id="KW-1185">Reference proteome</keyword>
<reference evidence="2 3" key="1">
    <citation type="submission" date="2024-10" db="EMBL/GenBank/DDBJ databases">
        <title>Updated reference genomes for cyclostephanoid diatoms.</title>
        <authorList>
            <person name="Roberts W.R."/>
            <person name="Alverson A.J."/>
        </authorList>
    </citation>
    <scope>NUCLEOTIDE SEQUENCE [LARGE SCALE GENOMIC DNA]</scope>
    <source>
        <strain evidence="2 3">AJA010-31</strain>
    </source>
</reference>
<evidence type="ECO:0000313" key="2">
    <source>
        <dbReference type="EMBL" id="KAL3772759.1"/>
    </source>
</evidence>
<organism evidence="2 3">
    <name type="scientific">Cyclotella atomus</name>
    <dbReference type="NCBI Taxonomy" id="382360"/>
    <lineage>
        <taxon>Eukaryota</taxon>
        <taxon>Sar</taxon>
        <taxon>Stramenopiles</taxon>
        <taxon>Ochrophyta</taxon>
        <taxon>Bacillariophyta</taxon>
        <taxon>Coscinodiscophyceae</taxon>
        <taxon>Thalassiosirophycidae</taxon>
        <taxon>Stephanodiscales</taxon>
        <taxon>Stephanodiscaceae</taxon>
        <taxon>Cyclotella</taxon>
    </lineage>
</organism>
<comment type="caution">
    <text evidence="2">The sequence shown here is derived from an EMBL/GenBank/DDBJ whole genome shotgun (WGS) entry which is preliminary data.</text>
</comment>
<sequence>MRPTSKALYHPVNNPPYQINYRSKRSGKHITVTKRRVTFLFGFSNADAIASGLTEGECRGQEHEVVLIWSHVSGKRQVFMDGREIHASKAAMGNTKFEHAWGLGCHVLKLVANASPSNDGSRQFDLLLDGMSFFQFRQIYQLGSGVVKSNAVMVRAPSIETVPCSQASSYQEERRGVVVDRMARPPVSELSIDVYEAPLGDFDLLETELPSPSYSSGYQGNLPSLANTTLSSSYDEFSPSNSASYGASQKSFAAISNEILHAYNTESYSAPPAAQDPVNVLPAIMPPPVYQAAQNPVNNSYVQAPPQMNHAPTPAYETAQNPVQNSYLQTAPQMSYAPQDPTNNFAMVPTNVQPSTSYSVDNSSPVPQTQKPAISMYDNFQEQDDIDELTACMNKLVNFDDVSKPNKSTIAKQQPDKGQSLQSLKWAMSNSGRAPTLSEINAMNSSAGPTSPVMGNAHLYQGQGQPQQYSSFSYGRAY</sequence>
<proteinExistence type="predicted"/>
<protein>
    <submittedName>
        <fullName evidence="2">Uncharacterized protein</fullName>
    </submittedName>
</protein>
<dbReference type="Proteomes" id="UP001530400">
    <property type="component" value="Unassembled WGS sequence"/>
</dbReference>
<dbReference type="AlphaFoldDB" id="A0ABD3N9K1"/>
<feature type="region of interest" description="Disordered" evidence="1">
    <location>
        <begin position="441"/>
        <end position="478"/>
    </location>
</feature>
<feature type="compositionally biased region" description="Low complexity" evidence="1">
    <location>
        <begin position="460"/>
        <end position="478"/>
    </location>
</feature>
<dbReference type="EMBL" id="JALLPJ020001261">
    <property type="protein sequence ID" value="KAL3772759.1"/>
    <property type="molecule type" value="Genomic_DNA"/>
</dbReference>